<feature type="transmembrane region" description="Helical" evidence="6">
    <location>
        <begin position="40"/>
        <end position="58"/>
    </location>
</feature>
<keyword evidence="2" id="KW-1003">Cell membrane</keyword>
<protein>
    <submittedName>
        <fullName evidence="8">Cytochrome c' family protein</fullName>
    </submittedName>
</protein>
<accession>A0AA35US01</accession>
<dbReference type="InterPro" id="IPR051542">
    <property type="entry name" value="Hydrogenase_cytochrome"/>
</dbReference>
<feature type="transmembrane region" description="Helical" evidence="6">
    <location>
        <begin position="131"/>
        <end position="155"/>
    </location>
</feature>
<dbReference type="Proteomes" id="UP001158598">
    <property type="component" value="Chromosome"/>
</dbReference>
<dbReference type="InterPro" id="IPR011577">
    <property type="entry name" value="Cyt_b561_bac/Ni-Hgenase"/>
</dbReference>
<feature type="transmembrane region" description="Helical" evidence="6">
    <location>
        <begin position="96"/>
        <end position="119"/>
    </location>
</feature>
<dbReference type="RefSeq" id="WP_010961432.1">
    <property type="nucleotide sequence ID" value="NZ_DAIONT010000008.1"/>
</dbReference>
<dbReference type="Pfam" id="PF01292">
    <property type="entry name" value="Ni_hydr_CYTB"/>
    <property type="match status" value="1"/>
</dbReference>
<dbReference type="PANTHER" id="PTHR30485">
    <property type="entry name" value="NI/FE-HYDROGENASE 1 B-TYPE CYTOCHROME SUBUNIT"/>
    <property type="match status" value="1"/>
</dbReference>
<dbReference type="Gene3D" id="1.20.950.20">
    <property type="entry name" value="Transmembrane di-heme cytochromes, Chain C"/>
    <property type="match status" value="1"/>
</dbReference>
<evidence type="ECO:0000256" key="2">
    <source>
        <dbReference type="ARBA" id="ARBA00022475"/>
    </source>
</evidence>
<comment type="subcellular location">
    <subcellularLocation>
        <location evidence="1">Cell membrane</location>
        <topology evidence="1">Multi-pass membrane protein</topology>
    </subcellularLocation>
</comment>
<dbReference type="OMA" id="PEHHVGH"/>
<dbReference type="PANTHER" id="PTHR30485:SF2">
    <property type="entry name" value="BLL0597 PROTEIN"/>
    <property type="match status" value="1"/>
</dbReference>
<evidence type="ECO:0000256" key="6">
    <source>
        <dbReference type="SAM" id="Phobius"/>
    </source>
</evidence>
<keyword evidence="5 6" id="KW-0472">Membrane</keyword>
<dbReference type="GO" id="GO:0022904">
    <property type="term" value="P:respiratory electron transport chain"/>
    <property type="evidence" value="ECO:0007669"/>
    <property type="project" value="InterPro"/>
</dbReference>
<dbReference type="SUPFAM" id="SSF81342">
    <property type="entry name" value="Transmembrane di-heme cytochromes"/>
    <property type="match status" value="1"/>
</dbReference>
<keyword evidence="3 6" id="KW-0812">Transmembrane</keyword>
<sequence length="239" mass="26310">MAQRIIVWDLATRIFHWSLVTSFFGAYLSADSDYRVLHVMFGYTILGLIGFRLLWGFVGPRYSRFKDFVRGPLAIFRYLKSLLSKHPEHYVGHNPAGAVAIVLLLLLGTLVCASGLLSYDERWEDALKRFHALLSNCMLVIVFVHIVAAIASGFLHHENLVLSMITGWKEGEAGQSIPGKRPWAGLVLAVAIVSFWVLALPATPFQSEAGSGNDRVAEEAVVAGKAAKPVAMSSKSERL</sequence>
<feature type="domain" description="Cytochrome b561 bacterial/Ni-hydrogenase" evidence="7">
    <location>
        <begin position="7"/>
        <end position="167"/>
    </location>
</feature>
<dbReference type="EMBL" id="OX458332">
    <property type="protein sequence ID" value="CAI8846259.1"/>
    <property type="molecule type" value="Genomic_DNA"/>
</dbReference>
<name>A0AA35US01_METCP</name>
<dbReference type="GO" id="GO:0020037">
    <property type="term" value="F:heme binding"/>
    <property type="evidence" value="ECO:0007669"/>
    <property type="project" value="TreeGrafter"/>
</dbReference>
<dbReference type="GO" id="GO:0005886">
    <property type="term" value="C:plasma membrane"/>
    <property type="evidence" value="ECO:0007669"/>
    <property type="project" value="UniProtKB-SubCell"/>
</dbReference>
<proteinExistence type="predicted"/>
<organism evidence="8 9">
    <name type="scientific">Methylococcus capsulatus</name>
    <dbReference type="NCBI Taxonomy" id="414"/>
    <lineage>
        <taxon>Bacteria</taxon>
        <taxon>Pseudomonadati</taxon>
        <taxon>Pseudomonadota</taxon>
        <taxon>Gammaproteobacteria</taxon>
        <taxon>Methylococcales</taxon>
        <taxon>Methylococcaceae</taxon>
        <taxon>Methylococcus</taxon>
    </lineage>
</organism>
<feature type="transmembrane region" description="Helical" evidence="6">
    <location>
        <begin position="183"/>
        <end position="202"/>
    </location>
</feature>
<evidence type="ECO:0000256" key="1">
    <source>
        <dbReference type="ARBA" id="ARBA00004651"/>
    </source>
</evidence>
<keyword evidence="4 6" id="KW-1133">Transmembrane helix</keyword>
<gene>
    <name evidence="8" type="ORF">MCNOR_2406</name>
</gene>
<dbReference type="AlphaFoldDB" id="A0AA35US01"/>
<evidence type="ECO:0000256" key="4">
    <source>
        <dbReference type="ARBA" id="ARBA00022989"/>
    </source>
</evidence>
<reference evidence="8" key="1">
    <citation type="submission" date="2023-03" db="EMBL/GenBank/DDBJ databases">
        <authorList>
            <person name="Pearce D."/>
        </authorList>
    </citation>
    <scope>NUCLEOTIDE SEQUENCE</scope>
    <source>
        <strain evidence="8">Mc</strain>
    </source>
</reference>
<dbReference type="InterPro" id="IPR016174">
    <property type="entry name" value="Di-haem_cyt_TM"/>
</dbReference>
<feature type="transmembrane region" description="Helical" evidence="6">
    <location>
        <begin position="6"/>
        <end position="28"/>
    </location>
</feature>
<evidence type="ECO:0000259" key="7">
    <source>
        <dbReference type="Pfam" id="PF01292"/>
    </source>
</evidence>
<dbReference type="GO" id="GO:0009055">
    <property type="term" value="F:electron transfer activity"/>
    <property type="evidence" value="ECO:0007669"/>
    <property type="project" value="InterPro"/>
</dbReference>
<evidence type="ECO:0000256" key="5">
    <source>
        <dbReference type="ARBA" id="ARBA00023136"/>
    </source>
</evidence>
<evidence type="ECO:0000313" key="8">
    <source>
        <dbReference type="EMBL" id="CAI8846259.1"/>
    </source>
</evidence>
<evidence type="ECO:0000256" key="3">
    <source>
        <dbReference type="ARBA" id="ARBA00022692"/>
    </source>
</evidence>
<evidence type="ECO:0000313" key="9">
    <source>
        <dbReference type="Proteomes" id="UP001158598"/>
    </source>
</evidence>
<dbReference type="GeneID" id="88224412"/>